<evidence type="ECO:0000256" key="6">
    <source>
        <dbReference type="ARBA" id="ARBA00023136"/>
    </source>
</evidence>
<proteinExistence type="predicted"/>
<gene>
    <name evidence="9" type="ORF">LV89_01668</name>
</gene>
<feature type="transmembrane region" description="Helical" evidence="7">
    <location>
        <begin position="73"/>
        <end position="101"/>
    </location>
</feature>
<keyword evidence="3" id="KW-0997">Cell inner membrane</keyword>
<keyword evidence="6 7" id="KW-0472">Membrane</keyword>
<dbReference type="GO" id="GO:0004252">
    <property type="term" value="F:serine-type endopeptidase activity"/>
    <property type="evidence" value="ECO:0007669"/>
    <property type="project" value="InterPro"/>
</dbReference>
<dbReference type="RefSeq" id="WP_109742433.1">
    <property type="nucleotide sequence ID" value="NZ_QGGO01000007.1"/>
</dbReference>
<dbReference type="Pfam" id="PF01694">
    <property type="entry name" value="Rhomboid"/>
    <property type="match status" value="1"/>
</dbReference>
<keyword evidence="10" id="KW-1185">Reference proteome</keyword>
<dbReference type="GO" id="GO:0016020">
    <property type="term" value="C:membrane"/>
    <property type="evidence" value="ECO:0007669"/>
    <property type="project" value="UniProtKB-SubCell"/>
</dbReference>
<accession>A0A316EA79</accession>
<dbReference type="PANTHER" id="PTHR43066">
    <property type="entry name" value="RHOMBOID-RELATED PROTEIN"/>
    <property type="match status" value="1"/>
</dbReference>
<keyword evidence="9" id="KW-0378">Hydrolase</keyword>
<evidence type="ECO:0000256" key="2">
    <source>
        <dbReference type="ARBA" id="ARBA00022475"/>
    </source>
</evidence>
<evidence type="ECO:0000256" key="7">
    <source>
        <dbReference type="SAM" id="Phobius"/>
    </source>
</evidence>
<dbReference type="PANTHER" id="PTHR43066:SF26">
    <property type="entry name" value="RHOMBOID PROTEASE GLPG"/>
    <property type="match status" value="1"/>
</dbReference>
<dbReference type="InterPro" id="IPR022764">
    <property type="entry name" value="Peptidase_S54_rhomboid_dom"/>
</dbReference>
<keyword evidence="2" id="KW-1003">Cell membrane</keyword>
<feature type="transmembrane region" description="Helical" evidence="7">
    <location>
        <begin position="138"/>
        <end position="161"/>
    </location>
</feature>
<feature type="domain" description="Peptidase S54 rhomboid" evidence="8">
    <location>
        <begin position="39"/>
        <end position="188"/>
    </location>
</feature>
<feature type="transmembrane region" description="Helical" evidence="7">
    <location>
        <begin position="6"/>
        <end position="24"/>
    </location>
</feature>
<keyword evidence="4 7" id="KW-0812">Transmembrane</keyword>
<comment type="caution">
    <text evidence="9">The sequence shown here is derived from an EMBL/GenBank/DDBJ whole genome shotgun (WGS) entry which is preliminary data.</text>
</comment>
<dbReference type="InterPro" id="IPR035952">
    <property type="entry name" value="Rhomboid-like_sf"/>
</dbReference>
<evidence type="ECO:0000256" key="4">
    <source>
        <dbReference type="ARBA" id="ARBA00022692"/>
    </source>
</evidence>
<organism evidence="9 10">
    <name type="scientific">Arcicella aurantiaca</name>
    <dbReference type="NCBI Taxonomy" id="591202"/>
    <lineage>
        <taxon>Bacteria</taxon>
        <taxon>Pseudomonadati</taxon>
        <taxon>Bacteroidota</taxon>
        <taxon>Cytophagia</taxon>
        <taxon>Cytophagales</taxon>
        <taxon>Flectobacillaceae</taxon>
        <taxon>Arcicella</taxon>
    </lineage>
</organism>
<dbReference type="SUPFAM" id="SSF144091">
    <property type="entry name" value="Rhomboid-like"/>
    <property type="match status" value="1"/>
</dbReference>
<comment type="subcellular location">
    <subcellularLocation>
        <location evidence="1">Membrane</location>
        <topology evidence="1">Multi-pass membrane protein</topology>
    </subcellularLocation>
</comment>
<evidence type="ECO:0000259" key="8">
    <source>
        <dbReference type="Pfam" id="PF01694"/>
    </source>
</evidence>
<evidence type="ECO:0000256" key="5">
    <source>
        <dbReference type="ARBA" id="ARBA00022989"/>
    </source>
</evidence>
<dbReference type="OrthoDB" id="9807874at2"/>
<sequence length="208" mass="23663">MSLTFIFIGITVVLSLYAWNNYSIMHKWIMNPYSVQRNQEYYRFLTSGFLHADYGHLFFNMLSLYFFGANVEYYFSVLFGESTGSLLYAALYLIGIIVANYPDFAKYKNNSGYNALGASGGVSAVVFSAILFNPTDTILIYFIPMPAFMYAVLYSFYSYYMSKRNLDNIGHSAHLYGAGFGVVFTLLLKPALALSCMAQITEYLQRFL</sequence>
<evidence type="ECO:0000256" key="3">
    <source>
        <dbReference type="ARBA" id="ARBA00022519"/>
    </source>
</evidence>
<reference evidence="9 10" key="1">
    <citation type="submission" date="2018-05" db="EMBL/GenBank/DDBJ databases">
        <title>Genomic Encyclopedia of Archaeal and Bacterial Type Strains, Phase II (KMG-II): from individual species to whole genera.</title>
        <authorList>
            <person name="Goeker M."/>
        </authorList>
    </citation>
    <scope>NUCLEOTIDE SEQUENCE [LARGE SCALE GENOMIC DNA]</scope>
    <source>
        <strain evidence="9 10">DSM 22214</strain>
    </source>
</reference>
<feature type="transmembrane region" description="Helical" evidence="7">
    <location>
        <begin position="44"/>
        <end position="67"/>
    </location>
</feature>
<feature type="transmembrane region" description="Helical" evidence="7">
    <location>
        <begin position="173"/>
        <end position="200"/>
    </location>
</feature>
<evidence type="ECO:0000313" key="10">
    <source>
        <dbReference type="Proteomes" id="UP000245489"/>
    </source>
</evidence>
<evidence type="ECO:0000313" key="9">
    <source>
        <dbReference type="EMBL" id="PWK27355.1"/>
    </source>
</evidence>
<dbReference type="AlphaFoldDB" id="A0A316EA79"/>
<dbReference type="GO" id="GO:0006508">
    <property type="term" value="P:proteolysis"/>
    <property type="evidence" value="ECO:0007669"/>
    <property type="project" value="UniProtKB-KW"/>
</dbReference>
<keyword evidence="9" id="KW-0645">Protease</keyword>
<keyword evidence="5 7" id="KW-1133">Transmembrane helix</keyword>
<evidence type="ECO:0000256" key="1">
    <source>
        <dbReference type="ARBA" id="ARBA00004141"/>
    </source>
</evidence>
<protein>
    <submittedName>
        <fullName evidence="9">Membrane associated rhomboid family serine protease</fullName>
    </submittedName>
</protein>
<feature type="transmembrane region" description="Helical" evidence="7">
    <location>
        <begin position="113"/>
        <end position="132"/>
    </location>
</feature>
<dbReference type="Proteomes" id="UP000245489">
    <property type="component" value="Unassembled WGS sequence"/>
</dbReference>
<name>A0A316EA79_9BACT</name>
<dbReference type="Gene3D" id="1.20.1540.10">
    <property type="entry name" value="Rhomboid-like"/>
    <property type="match status" value="1"/>
</dbReference>
<dbReference type="EMBL" id="QGGO01000007">
    <property type="protein sequence ID" value="PWK27355.1"/>
    <property type="molecule type" value="Genomic_DNA"/>
</dbReference>